<dbReference type="AlphaFoldDB" id="A0AAW0AIV6"/>
<dbReference type="EMBL" id="JAWWNJ010000068">
    <property type="protein sequence ID" value="KAK7008319.1"/>
    <property type="molecule type" value="Genomic_DNA"/>
</dbReference>
<reference evidence="2 3" key="1">
    <citation type="journal article" date="2024" name="J Genomics">
        <title>Draft genome sequencing and assembly of Favolaschia claudopus CIRM-BRFM 2984 isolated from oak limbs.</title>
        <authorList>
            <person name="Navarro D."/>
            <person name="Drula E."/>
            <person name="Chaduli D."/>
            <person name="Cazenave R."/>
            <person name="Ahrendt S."/>
            <person name="Wang J."/>
            <person name="Lipzen A."/>
            <person name="Daum C."/>
            <person name="Barry K."/>
            <person name="Grigoriev I.V."/>
            <person name="Favel A."/>
            <person name="Rosso M.N."/>
            <person name="Martin F."/>
        </authorList>
    </citation>
    <scope>NUCLEOTIDE SEQUENCE [LARGE SCALE GENOMIC DNA]</scope>
    <source>
        <strain evidence="2 3">CIRM-BRFM 2984</strain>
    </source>
</reference>
<proteinExistence type="predicted"/>
<sequence>MIESIRLEVAPHLAPPPSTSSNESSAQKSHTISASDGNDLDEQAHESAPVCAGEADRSRTDALLTGQPIVHRAVGVHSSSQRSEVERDRQTESEKESGGQWTYPGALAEWECLSSSRRSPHKERGGIIRARTPGAYLKREIRGEGPASQRSHPAYRDTRSYAGDDRLGATTCYIPHSSLTGLGAKSEEGRVNRAHKPQKSYVAPRLRCGIVLLRLWSIRGGSDMARSIDHLISEIRKAVERGGDVPITSNVRGFSMALENEIEAESDSIQIDSIQHDELGKQQLAGYRVKEASNQSADIPGPNEWHEPFCPDPVTSESPTALVGGVQKPYNQNSGKTAERREQKSEPAGREILSEKPRRIIRQSTDSCPNLSFIKAETRRCRRYSSSKYLVSTVLSTSWFASYYRLLPVMLLRGVYVVDAQSRPRPDSLAVFCNLLFGWLHFGMVPNHYLESSPTSLNQGKILFRDSGCNEPEETASEESPAAASDPRLGIQ</sequence>
<organism evidence="2 3">
    <name type="scientific">Favolaschia claudopus</name>
    <dbReference type="NCBI Taxonomy" id="2862362"/>
    <lineage>
        <taxon>Eukaryota</taxon>
        <taxon>Fungi</taxon>
        <taxon>Dikarya</taxon>
        <taxon>Basidiomycota</taxon>
        <taxon>Agaricomycotina</taxon>
        <taxon>Agaricomycetes</taxon>
        <taxon>Agaricomycetidae</taxon>
        <taxon>Agaricales</taxon>
        <taxon>Marasmiineae</taxon>
        <taxon>Mycenaceae</taxon>
        <taxon>Favolaschia</taxon>
    </lineage>
</organism>
<protein>
    <submittedName>
        <fullName evidence="2">Uncharacterized protein</fullName>
    </submittedName>
</protein>
<comment type="caution">
    <text evidence="2">The sequence shown here is derived from an EMBL/GenBank/DDBJ whole genome shotgun (WGS) entry which is preliminary data.</text>
</comment>
<feature type="compositionally biased region" description="Basic and acidic residues" evidence="1">
    <location>
        <begin position="337"/>
        <end position="353"/>
    </location>
</feature>
<accession>A0AAW0AIV6</accession>
<evidence type="ECO:0000256" key="1">
    <source>
        <dbReference type="SAM" id="MobiDB-lite"/>
    </source>
</evidence>
<feature type="compositionally biased region" description="Low complexity" evidence="1">
    <location>
        <begin position="478"/>
        <end position="492"/>
    </location>
</feature>
<evidence type="ECO:0000313" key="2">
    <source>
        <dbReference type="EMBL" id="KAK7008319.1"/>
    </source>
</evidence>
<evidence type="ECO:0000313" key="3">
    <source>
        <dbReference type="Proteomes" id="UP001362999"/>
    </source>
</evidence>
<feature type="compositionally biased region" description="Polar residues" evidence="1">
    <location>
        <begin position="19"/>
        <end position="36"/>
    </location>
</feature>
<dbReference type="Proteomes" id="UP001362999">
    <property type="component" value="Unassembled WGS sequence"/>
</dbReference>
<feature type="region of interest" description="Disordered" evidence="1">
    <location>
        <begin position="466"/>
        <end position="492"/>
    </location>
</feature>
<gene>
    <name evidence="2" type="ORF">R3P38DRAFT_3365565</name>
</gene>
<keyword evidence="3" id="KW-1185">Reference proteome</keyword>
<feature type="compositionally biased region" description="Basic and acidic residues" evidence="1">
    <location>
        <begin position="83"/>
        <end position="97"/>
    </location>
</feature>
<feature type="region of interest" description="Disordered" evidence="1">
    <location>
        <begin position="139"/>
        <end position="161"/>
    </location>
</feature>
<name>A0AAW0AIV6_9AGAR</name>
<feature type="region of interest" description="Disordered" evidence="1">
    <location>
        <begin position="317"/>
        <end position="353"/>
    </location>
</feature>
<feature type="region of interest" description="Disordered" evidence="1">
    <location>
        <begin position="1"/>
        <end position="101"/>
    </location>
</feature>